<feature type="region of interest" description="Disordered" evidence="1">
    <location>
        <begin position="1"/>
        <end position="24"/>
    </location>
</feature>
<comment type="caution">
    <text evidence="2">The sequence shown here is derived from an EMBL/GenBank/DDBJ whole genome shotgun (WGS) entry which is preliminary data.</text>
</comment>
<dbReference type="Proteomes" id="UP001054945">
    <property type="component" value="Unassembled WGS sequence"/>
</dbReference>
<evidence type="ECO:0000313" key="2">
    <source>
        <dbReference type="EMBL" id="GIZ03196.1"/>
    </source>
</evidence>
<proteinExistence type="predicted"/>
<evidence type="ECO:0000313" key="3">
    <source>
        <dbReference type="Proteomes" id="UP001054945"/>
    </source>
</evidence>
<keyword evidence="3" id="KW-1185">Reference proteome</keyword>
<reference evidence="2 3" key="1">
    <citation type="submission" date="2021-06" db="EMBL/GenBank/DDBJ databases">
        <title>Caerostris extrusa draft genome.</title>
        <authorList>
            <person name="Kono N."/>
            <person name="Arakawa K."/>
        </authorList>
    </citation>
    <scope>NUCLEOTIDE SEQUENCE [LARGE SCALE GENOMIC DNA]</scope>
</reference>
<organism evidence="2 3">
    <name type="scientific">Caerostris extrusa</name>
    <name type="common">Bark spider</name>
    <name type="synonym">Caerostris bankana</name>
    <dbReference type="NCBI Taxonomy" id="172846"/>
    <lineage>
        <taxon>Eukaryota</taxon>
        <taxon>Metazoa</taxon>
        <taxon>Ecdysozoa</taxon>
        <taxon>Arthropoda</taxon>
        <taxon>Chelicerata</taxon>
        <taxon>Arachnida</taxon>
        <taxon>Araneae</taxon>
        <taxon>Araneomorphae</taxon>
        <taxon>Entelegynae</taxon>
        <taxon>Araneoidea</taxon>
        <taxon>Araneidae</taxon>
        <taxon>Caerostris</taxon>
    </lineage>
</organism>
<name>A0AAV4Y6Y5_CAEEX</name>
<dbReference type="AlphaFoldDB" id="A0AAV4Y6Y5"/>
<protein>
    <submittedName>
        <fullName evidence="2">Uncharacterized protein</fullName>
    </submittedName>
</protein>
<sequence>MTENFLLKIPTSKPSRDYNRNSTYAKKRPRSIFNQDFHSFPTAKRLHFDHCGGTGPNQKLMRVRFGDLPTLPENAKRPMT</sequence>
<dbReference type="EMBL" id="BPLR01001568">
    <property type="protein sequence ID" value="GIZ03196.1"/>
    <property type="molecule type" value="Genomic_DNA"/>
</dbReference>
<gene>
    <name evidence="2" type="ORF">CEXT_445161</name>
</gene>
<accession>A0AAV4Y6Y5</accession>
<evidence type="ECO:0000256" key="1">
    <source>
        <dbReference type="SAM" id="MobiDB-lite"/>
    </source>
</evidence>